<evidence type="ECO:0000256" key="8">
    <source>
        <dbReference type="ARBA" id="ARBA00023273"/>
    </source>
</evidence>
<dbReference type="EMBL" id="UYRX01000683">
    <property type="protein sequence ID" value="VDK85302.1"/>
    <property type="molecule type" value="Genomic_DNA"/>
</dbReference>
<feature type="domain" description="IFT121-like zinc finger" evidence="9">
    <location>
        <begin position="1092"/>
        <end position="1132"/>
    </location>
</feature>
<dbReference type="Pfam" id="PF25768">
    <property type="entry name" value="TPR_IFT121"/>
    <property type="match status" value="1"/>
</dbReference>
<dbReference type="InterPro" id="IPR057979">
    <property type="entry name" value="TPR_IFT121"/>
</dbReference>
<dbReference type="Pfam" id="PF24797">
    <property type="entry name" value="Beta-prop_WDR35_TULP_N"/>
    <property type="match status" value="1"/>
</dbReference>
<dbReference type="InterPro" id="IPR056157">
    <property type="entry name" value="TPR_IFT80_172_dom"/>
</dbReference>
<sequence>ISIPNNTKLYCVSWMKSTGYIATGGDQGLLKILKLPANTPSSNSTLPATVSNSLSMNQNLDGHGNIVHIAEWNECYQKLTTCDSNGLIIVWLTQSDSWYEEMINKRNKSTVVGMAWSHNGTKIAIAYEDGLCFISLRRVIAVAVRQAIVGSVDGSRLWNKNVASNLVTLCWSGDSSLVFFGLIDGEIHTYDTSGVFMHKLRMVCIESVELETALKKDLRRTTIVSMEWFCPVSQHSKYSDNYQADPVIIKLPNMIISKARWSPDGSMLAICGLQTDLEEEKCMIHFATAYGEPLRNTPIPGRAIADIAWAGDGLQICAAVDSHLFFANIRSDYKWAYCGQTVIYSYERMESREHCVVFFQTKLEEVYLHYAKVIVALAASSEYCVVISRVENQVSQLGQYLMQICNGIGTTIDSKYINIEPKHVVMSDSEVVIATNLSFTIWQYSIPCAINRAINLSANNSTQSDQKFYSVDEIGEVDKTSSNLMRKRSQCRTSGIANYYSLPEVTLRTTLNLGCRVEKLEMNCNGTRFAALTANGLKLFELRDSTVVSLYLERSDVWNIKWDSEKDDTIAIMEKTKLYVVRNKEIEEPIVNSGYICSFKNLVVRTVLLDELMKNPETPHRSFIIDVETKLLRSVKSLLEKMEIQEATEFIEKNNHPKLWALLAEVALNRLDTVVAEHAFVMLKDYAGIQLIKRINALQHNGFKKAEVATFYGRVDEAEKIYMENDRRDLALELREKMNDWFRIAEILQKARQPGDDELLVRAWNHIGDYYAERQKWKQAEIYYERGENHKQLIRCYLIADNYDKMELLAKRLPDGDKLIACGMVNEALDACIQLNQWEQAVQLSKTYNLRDVHLLLDRYAEQLTGSKEKRLASAQLYRRAGKYLEAARIIFDIANEERVKHAEALRLKKLYVMGALLVEQYHEQSKVEIAKESKSKSDAEIALKRLLEEDCKISLSDSTLIDNAWRGAEAYHFYMLAHRQLYNGDVDRAMMTALHLTDYEDLIDPAAIYSLLALASCAARQFAVCSNAFIKLESMETFTAEERETYRKLAMKIFTKYPPNDTRMNRVECTGCYAQIQDYCHVCPSCDTKFPTCVVTGRPLLTHQFWLCLTCKHRACEQEINLLQFCPLCHGKL</sequence>
<evidence type="ECO:0000256" key="3">
    <source>
        <dbReference type="ARBA" id="ARBA00022574"/>
    </source>
</evidence>
<dbReference type="GO" id="GO:1905515">
    <property type="term" value="P:non-motile cilium assembly"/>
    <property type="evidence" value="ECO:0007669"/>
    <property type="project" value="TreeGrafter"/>
</dbReference>
<keyword evidence="7" id="KW-0206">Cytoskeleton</keyword>
<evidence type="ECO:0008006" key="16">
    <source>
        <dbReference type="Google" id="ProtNLM"/>
    </source>
</evidence>
<dbReference type="GO" id="GO:0030991">
    <property type="term" value="C:intraciliary transport particle A"/>
    <property type="evidence" value="ECO:0007669"/>
    <property type="project" value="TreeGrafter"/>
</dbReference>
<dbReference type="PIRSF" id="PIRSF037536">
    <property type="entry name" value="WD_repeat_p35"/>
    <property type="match status" value="1"/>
</dbReference>
<dbReference type="STRING" id="42156.A0A3P6TAY2"/>
<protein>
    <recommendedName>
        <fullName evidence="16">Anaphase-promoting complex subunit 4 WD40 domain-containing protein</fullName>
    </recommendedName>
</protein>
<dbReference type="InterPro" id="IPR056170">
    <property type="entry name" value="Znf_IFT121-like"/>
</dbReference>
<dbReference type="Gene3D" id="2.130.10.10">
    <property type="entry name" value="YVTN repeat-like/Quinoprotein amine dehydrogenase"/>
    <property type="match status" value="2"/>
</dbReference>
<dbReference type="GO" id="GO:0097730">
    <property type="term" value="C:non-motile cilium"/>
    <property type="evidence" value="ECO:0007669"/>
    <property type="project" value="TreeGrafter"/>
</dbReference>
<organism evidence="14 15">
    <name type="scientific">Litomosoides sigmodontis</name>
    <name type="common">Filarial nematode worm</name>
    <dbReference type="NCBI Taxonomy" id="42156"/>
    <lineage>
        <taxon>Eukaryota</taxon>
        <taxon>Metazoa</taxon>
        <taxon>Ecdysozoa</taxon>
        <taxon>Nematoda</taxon>
        <taxon>Chromadorea</taxon>
        <taxon>Rhabditida</taxon>
        <taxon>Spirurina</taxon>
        <taxon>Spiruromorpha</taxon>
        <taxon>Filarioidea</taxon>
        <taxon>Onchocercidae</taxon>
        <taxon>Litomosoides</taxon>
    </lineage>
</organism>
<comment type="subcellular location">
    <subcellularLocation>
        <location evidence="1">Cytoplasm</location>
        <location evidence="1">Cytoskeleton</location>
        <location evidence="1">Cilium basal body</location>
    </subcellularLocation>
</comment>
<evidence type="ECO:0000259" key="10">
    <source>
        <dbReference type="Pfam" id="PF23387"/>
    </source>
</evidence>
<keyword evidence="8" id="KW-0966">Cell projection</keyword>
<feature type="domain" description="IFT80/172/WDR35 TPR" evidence="10">
    <location>
        <begin position="659"/>
        <end position="762"/>
    </location>
</feature>
<dbReference type="Gene3D" id="1.25.40.470">
    <property type="match status" value="1"/>
</dbReference>
<keyword evidence="4" id="KW-0677">Repeat</keyword>
<keyword evidence="15" id="KW-1185">Reference proteome</keyword>
<name>A0A3P6TAY2_LITSI</name>
<evidence type="ECO:0000256" key="1">
    <source>
        <dbReference type="ARBA" id="ARBA00004120"/>
    </source>
</evidence>
<reference evidence="14 15" key="1">
    <citation type="submission" date="2018-08" db="EMBL/GenBank/DDBJ databases">
        <authorList>
            <person name="Laetsch R D."/>
            <person name="Stevens L."/>
            <person name="Kumar S."/>
            <person name="Blaxter L. M."/>
        </authorList>
    </citation>
    <scope>NUCLEOTIDE SEQUENCE [LARGE SCALE GENOMIC DNA]</scope>
</reference>
<dbReference type="PANTHER" id="PTHR12764:SF5">
    <property type="entry name" value="LD29485P"/>
    <property type="match status" value="1"/>
</dbReference>
<dbReference type="InterPro" id="IPR056159">
    <property type="entry name" value="Beta-prop_IFT121_TULP_N"/>
</dbReference>
<keyword evidence="3" id="KW-0853">WD repeat</keyword>
<dbReference type="Proteomes" id="UP000277928">
    <property type="component" value="Unassembled WGS sequence"/>
</dbReference>
<dbReference type="InterPro" id="IPR036322">
    <property type="entry name" value="WD40_repeat_dom_sf"/>
</dbReference>
<dbReference type="Pfam" id="PF23145">
    <property type="entry name" value="Zf_2nd_IFT121"/>
    <property type="match status" value="1"/>
</dbReference>
<evidence type="ECO:0000256" key="6">
    <source>
        <dbReference type="ARBA" id="ARBA00023069"/>
    </source>
</evidence>
<dbReference type="GO" id="GO:0061512">
    <property type="term" value="P:protein localization to cilium"/>
    <property type="evidence" value="ECO:0007669"/>
    <property type="project" value="TreeGrafter"/>
</dbReference>
<dbReference type="OrthoDB" id="10260567at2759"/>
<gene>
    <name evidence="14" type="ORF">NLS_LOCUS7062</name>
</gene>
<feature type="domain" description="IFT121-like TPR repeats" evidence="13">
    <location>
        <begin position="963"/>
        <end position="1062"/>
    </location>
</feature>
<keyword evidence="2" id="KW-0963">Cytoplasm</keyword>
<proteinExistence type="predicted"/>
<dbReference type="Pfam" id="PF25170">
    <property type="entry name" value="TPR_WDR35"/>
    <property type="match status" value="1"/>
</dbReference>
<dbReference type="InterPro" id="IPR017233">
    <property type="entry name" value="WDR35"/>
</dbReference>
<dbReference type="Pfam" id="PF23387">
    <property type="entry name" value="TPR_IFT80_172"/>
    <property type="match status" value="1"/>
</dbReference>
<evidence type="ECO:0000256" key="2">
    <source>
        <dbReference type="ARBA" id="ARBA00022490"/>
    </source>
</evidence>
<dbReference type="AlphaFoldDB" id="A0A3P6TAY2"/>
<evidence type="ECO:0000259" key="12">
    <source>
        <dbReference type="Pfam" id="PF24797"/>
    </source>
</evidence>
<dbReference type="GO" id="GO:0035721">
    <property type="term" value="P:intraciliary retrograde transport"/>
    <property type="evidence" value="ECO:0007669"/>
    <property type="project" value="TreeGrafter"/>
</dbReference>
<accession>A0A3P6TAY2</accession>
<dbReference type="Pfam" id="PF23390">
    <property type="entry name" value="Beta-prop_WDR35_2nd"/>
    <property type="match status" value="1"/>
</dbReference>
<feature type="domain" description="IFT121/TULP4 N-terminal" evidence="12">
    <location>
        <begin position="1"/>
        <end position="330"/>
    </location>
</feature>
<feature type="domain" description="IFT121 second beta-propeller" evidence="11">
    <location>
        <begin position="335"/>
        <end position="628"/>
    </location>
</feature>
<evidence type="ECO:0000256" key="5">
    <source>
        <dbReference type="ARBA" id="ARBA00022794"/>
    </source>
</evidence>
<dbReference type="SUPFAM" id="SSF50978">
    <property type="entry name" value="WD40 repeat-like"/>
    <property type="match status" value="1"/>
</dbReference>
<evidence type="ECO:0000259" key="11">
    <source>
        <dbReference type="Pfam" id="PF23390"/>
    </source>
</evidence>
<evidence type="ECO:0000256" key="7">
    <source>
        <dbReference type="ARBA" id="ARBA00023212"/>
    </source>
</evidence>
<evidence type="ECO:0000313" key="14">
    <source>
        <dbReference type="EMBL" id="VDK85302.1"/>
    </source>
</evidence>
<evidence type="ECO:0000259" key="9">
    <source>
        <dbReference type="Pfam" id="PF23145"/>
    </source>
</evidence>
<evidence type="ECO:0000259" key="13">
    <source>
        <dbReference type="Pfam" id="PF25768"/>
    </source>
</evidence>
<keyword evidence="6" id="KW-0969">Cilium</keyword>
<evidence type="ECO:0000313" key="15">
    <source>
        <dbReference type="Proteomes" id="UP000277928"/>
    </source>
</evidence>
<keyword evidence="5" id="KW-0970">Cilium biogenesis/degradation</keyword>
<dbReference type="InterPro" id="IPR015943">
    <property type="entry name" value="WD40/YVTN_repeat-like_dom_sf"/>
</dbReference>
<dbReference type="OMA" id="VWAMCWA"/>
<dbReference type="InterPro" id="IPR057361">
    <property type="entry name" value="TPR_WDR35"/>
</dbReference>
<feature type="non-terminal residue" evidence="14">
    <location>
        <position position="1"/>
    </location>
</feature>
<evidence type="ECO:0000256" key="4">
    <source>
        <dbReference type="ARBA" id="ARBA00022737"/>
    </source>
</evidence>
<dbReference type="InterPro" id="IPR056158">
    <property type="entry name" value="Beta-prop_IFT121_2nd"/>
</dbReference>
<dbReference type="InterPro" id="IPR039857">
    <property type="entry name" value="Ift122/121"/>
</dbReference>
<dbReference type="PANTHER" id="PTHR12764">
    <property type="entry name" value="WD REPEAT DOMAIN-RELATED"/>
    <property type="match status" value="1"/>
</dbReference>